<gene>
    <name evidence="2" type="ORF">Hsar01_03717</name>
</gene>
<dbReference type="EMBL" id="BAABRI010000026">
    <property type="protein sequence ID" value="GAA5484473.1"/>
    <property type="molecule type" value="Genomic_DNA"/>
</dbReference>
<organism evidence="2 3">
    <name type="scientific">Haloferula sargassicola</name>
    <dbReference type="NCBI Taxonomy" id="490096"/>
    <lineage>
        <taxon>Bacteria</taxon>
        <taxon>Pseudomonadati</taxon>
        <taxon>Verrucomicrobiota</taxon>
        <taxon>Verrucomicrobiia</taxon>
        <taxon>Verrucomicrobiales</taxon>
        <taxon>Verrucomicrobiaceae</taxon>
        <taxon>Haloferula</taxon>
    </lineage>
</organism>
<feature type="domain" description="DUF6922" evidence="1">
    <location>
        <begin position="4"/>
        <end position="54"/>
    </location>
</feature>
<accession>A0ABP9UX82</accession>
<sequence length="79" mass="9162">MPPFSPHLFWDTDPAGVDVERHAPWLVKRVLEYGRWRDWQLLLETYGKPRVHEIASGIRSLDSKAAAFVRAYFPPPTTD</sequence>
<proteinExistence type="predicted"/>
<dbReference type="Pfam" id="PF21956">
    <property type="entry name" value="DUF6922"/>
    <property type="match status" value="1"/>
</dbReference>
<protein>
    <recommendedName>
        <fullName evidence="1">DUF6922 domain-containing protein</fullName>
    </recommendedName>
</protein>
<name>A0ABP9UX82_9BACT</name>
<dbReference type="RefSeq" id="WP_353568598.1">
    <property type="nucleotide sequence ID" value="NZ_BAABRI010000026.1"/>
</dbReference>
<evidence type="ECO:0000259" key="1">
    <source>
        <dbReference type="Pfam" id="PF21956"/>
    </source>
</evidence>
<evidence type="ECO:0000313" key="2">
    <source>
        <dbReference type="EMBL" id="GAA5484473.1"/>
    </source>
</evidence>
<reference evidence="2 3" key="1">
    <citation type="submission" date="2024-02" db="EMBL/GenBank/DDBJ databases">
        <title>Haloferula sargassicola NBRC 104335.</title>
        <authorList>
            <person name="Ichikawa N."/>
            <person name="Katano-Makiyama Y."/>
            <person name="Hidaka K."/>
        </authorList>
    </citation>
    <scope>NUCLEOTIDE SEQUENCE [LARGE SCALE GENOMIC DNA]</scope>
    <source>
        <strain evidence="2 3">NBRC 104335</strain>
    </source>
</reference>
<evidence type="ECO:0000313" key="3">
    <source>
        <dbReference type="Proteomes" id="UP001476282"/>
    </source>
</evidence>
<dbReference type="InterPro" id="IPR053830">
    <property type="entry name" value="DUF6922"/>
</dbReference>
<dbReference type="Proteomes" id="UP001476282">
    <property type="component" value="Unassembled WGS sequence"/>
</dbReference>
<keyword evidence="3" id="KW-1185">Reference proteome</keyword>
<comment type="caution">
    <text evidence="2">The sequence shown here is derived from an EMBL/GenBank/DDBJ whole genome shotgun (WGS) entry which is preliminary data.</text>
</comment>